<organism evidence="2 3">
    <name type="scientific">Streptomyces synnematoformans</name>
    <dbReference type="NCBI Taxonomy" id="415721"/>
    <lineage>
        <taxon>Bacteria</taxon>
        <taxon>Bacillati</taxon>
        <taxon>Actinomycetota</taxon>
        <taxon>Actinomycetes</taxon>
        <taxon>Kitasatosporales</taxon>
        <taxon>Streptomycetaceae</taxon>
        <taxon>Streptomyces</taxon>
    </lineage>
</organism>
<protein>
    <recommendedName>
        <fullName evidence="4">DUF4232 domain-containing protein</fullName>
    </recommendedName>
</protein>
<dbReference type="EMBL" id="BAAAPF010000199">
    <property type="protein sequence ID" value="GAA2138705.1"/>
    <property type="molecule type" value="Genomic_DNA"/>
</dbReference>
<evidence type="ECO:0000313" key="3">
    <source>
        <dbReference type="Proteomes" id="UP001500443"/>
    </source>
</evidence>
<evidence type="ECO:0008006" key="4">
    <source>
        <dbReference type="Google" id="ProtNLM"/>
    </source>
</evidence>
<comment type="caution">
    <text evidence="2">The sequence shown here is derived from an EMBL/GenBank/DDBJ whole genome shotgun (WGS) entry which is preliminary data.</text>
</comment>
<reference evidence="2 3" key="1">
    <citation type="journal article" date="2019" name="Int. J. Syst. Evol. Microbiol.">
        <title>The Global Catalogue of Microorganisms (GCM) 10K type strain sequencing project: providing services to taxonomists for standard genome sequencing and annotation.</title>
        <authorList>
            <consortium name="The Broad Institute Genomics Platform"/>
            <consortium name="The Broad Institute Genome Sequencing Center for Infectious Disease"/>
            <person name="Wu L."/>
            <person name="Ma J."/>
        </authorList>
    </citation>
    <scope>NUCLEOTIDE SEQUENCE [LARGE SCALE GENOMIC DNA]</scope>
    <source>
        <strain evidence="2 3">JCM 15481</strain>
    </source>
</reference>
<feature type="compositionally biased region" description="Gly residues" evidence="1">
    <location>
        <begin position="74"/>
        <end position="125"/>
    </location>
</feature>
<accession>A0ABN2Z966</accession>
<feature type="compositionally biased region" description="Basic and acidic residues" evidence="1">
    <location>
        <begin position="63"/>
        <end position="73"/>
    </location>
</feature>
<name>A0ABN2Z966_9ACTN</name>
<gene>
    <name evidence="2" type="ORF">GCM10009802_48360</name>
</gene>
<feature type="region of interest" description="Disordered" evidence="1">
    <location>
        <begin position="37"/>
        <end position="125"/>
    </location>
</feature>
<dbReference type="Proteomes" id="UP001500443">
    <property type="component" value="Unassembled WGS sequence"/>
</dbReference>
<keyword evidence="3" id="KW-1185">Reference proteome</keyword>
<evidence type="ECO:0000256" key="1">
    <source>
        <dbReference type="SAM" id="MobiDB-lite"/>
    </source>
</evidence>
<sequence length="282" mass="27586">MGPLPSTIYWRRRAVLLGLLAVLVIFAVLVVNLGGGDGEKTANEGKNPAESITPGPTDDSSVIDERPGGREENGGGSGGTDGSGDGDGDGGSGDSGGSGGSDGAGDTGGSGGSGDGDGNGGSAGTGSAGGAGGGFGVGSDGVPAGSSMADCAAGDVELTLRSRERSYAPGERPVFELTAVNSGAKDCKLDFSPTSAVLTISAATGGEDRWWASDDCPWTTDPILLAVPAGSEVSRTYEWDRRASEPRCATPEAGTAGAGSYEAELDAAGFATATAPFVLEKA</sequence>
<evidence type="ECO:0000313" key="2">
    <source>
        <dbReference type="EMBL" id="GAA2138705.1"/>
    </source>
</evidence>
<proteinExistence type="predicted"/>